<dbReference type="InterPro" id="IPR004947">
    <property type="entry name" value="DNase_II"/>
</dbReference>
<feature type="chain" id="PRO_5045317466" evidence="3">
    <location>
        <begin position="19"/>
        <end position="359"/>
    </location>
</feature>
<dbReference type="Pfam" id="PF03265">
    <property type="entry name" value="DNase_II"/>
    <property type="match status" value="1"/>
</dbReference>
<dbReference type="EMBL" id="JAPMOS010000005">
    <property type="protein sequence ID" value="KAJ4461990.1"/>
    <property type="molecule type" value="Genomic_DNA"/>
</dbReference>
<feature type="signal peptide" evidence="3">
    <location>
        <begin position="1"/>
        <end position="18"/>
    </location>
</feature>
<dbReference type="PANTHER" id="PTHR10858:SF23">
    <property type="entry name" value="DEOXYRIBONUCLEASE II"/>
    <property type="match status" value="1"/>
</dbReference>
<comment type="similarity">
    <text evidence="1">Belongs to the DNase II family.</text>
</comment>
<keyword evidence="5" id="KW-1185">Reference proteome</keyword>
<proteinExistence type="inferred from homology"/>
<dbReference type="PANTHER" id="PTHR10858">
    <property type="entry name" value="DEOXYRIBONUCLEASE II"/>
    <property type="match status" value="1"/>
</dbReference>
<evidence type="ECO:0000256" key="3">
    <source>
        <dbReference type="SAM" id="SignalP"/>
    </source>
</evidence>
<dbReference type="CDD" id="cd09120">
    <property type="entry name" value="PLDc_DNaseII_1"/>
    <property type="match status" value="1"/>
</dbReference>
<name>A0ABQ8UWP4_9EUKA</name>
<dbReference type="Proteomes" id="UP001141327">
    <property type="component" value="Unassembled WGS sequence"/>
</dbReference>
<accession>A0ABQ8UWP4</accession>
<comment type="caution">
    <text evidence="4">The sequence shown here is derived from an EMBL/GenBank/DDBJ whole genome shotgun (WGS) entry which is preliminary data.</text>
</comment>
<evidence type="ECO:0000256" key="2">
    <source>
        <dbReference type="ARBA" id="ARBA00022801"/>
    </source>
</evidence>
<evidence type="ECO:0000313" key="5">
    <source>
        <dbReference type="Proteomes" id="UP001141327"/>
    </source>
</evidence>
<evidence type="ECO:0000313" key="4">
    <source>
        <dbReference type="EMBL" id="KAJ4461990.1"/>
    </source>
</evidence>
<evidence type="ECO:0000256" key="1">
    <source>
        <dbReference type="ARBA" id="ARBA00007527"/>
    </source>
</evidence>
<keyword evidence="3" id="KW-0732">Signal</keyword>
<reference evidence="4" key="1">
    <citation type="journal article" date="2022" name="bioRxiv">
        <title>Genomics of Preaxostyla Flagellates Illuminates Evolutionary Transitions and the Path Towards Mitochondrial Loss.</title>
        <authorList>
            <person name="Novak L.V.F."/>
            <person name="Treitli S.C."/>
            <person name="Pyrih J."/>
            <person name="Halakuc P."/>
            <person name="Pipaliya S.V."/>
            <person name="Vacek V."/>
            <person name="Brzon O."/>
            <person name="Soukal P."/>
            <person name="Eme L."/>
            <person name="Dacks J.B."/>
            <person name="Karnkowska A."/>
            <person name="Elias M."/>
            <person name="Hampl V."/>
        </authorList>
    </citation>
    <scope>NUCLEOTIDE SEQUENCE</scope>
    <source>
        <strain evidence="4">RCP-MX</strain>
    </source>
</reference>
<organism evidence="4 5">
    <name type="scientific">Paratrimastix pyriformis</name>
    <dbReference type="NCBI Taxonomy" id="342808"/>
    <lineage>
        <taxon>Eukaryota</taxon>
        <taxon>Metamonada</taxon>
        <taxon>Preaxostyla</taxon>
        <taxon>Paratrimastigidae</taxon>
        <taxon>Paratrimastix</taxon>
    </lineage>
</organism>
<gene>
    <name evidence="4" type="ORF">PAPYR_1696</name>
</gene>
<protein>
    <submittedName>
        <fullName evidence="4">Deoxyribonuclease II family protein</fullName>
    </submittedName>
</protein>
<sequence length="359" mass="40127">MLKTTVWFSFALLWLASGRLTCLDEDGHTVDWWAIIKLPRISSANTTGSNSVKDGTSYVYMTSTTSMLKLSPHSLADKSGGAFVNTVQQVYSNPSVGVGFYNDEHPDNTTSSTYGHTKGVVGFDGDGGFWLIHSIPRFPPALADGYSFRIDEVIYGQSMLCLSLDTDQLEVAAYQMQYHRPWFYESRMPPSLVSRMPNMTATFGNAFVKDAGSSVTKLKTINGATFVHFGKNTNWNKYLDEDLIEPYLNTDMFWETWMRPWFGSFCTPQYRFNSLNVKDLSVAGQTWHETNDHSKWGIAVHADWVCIGDINRMDSQRTRGGGAACIQHSGLHRLFASMIMGTETCTPASVPRSFSLSLL</sequence>
<keyword evidence="2" id="KW-0378">Hydrolase</keyword>